<dbReference type="EMBL" id="JH000598">
    <property type="protein sequence ID" value="EGV96239.1"/>
    <property type="molecule type" value="Genomic_DNA"/>
</dbReference>
<dbReference type="AlphaFoldDB" id="G3HQ37"/>
<name>G3HQ37_CRIGR</name>
<evidence type="ECO:0000313" key="1">
    <source>
        <dbReference type="EMBL" id="EGV96239.1"/>
    </source>
</evidence>
<protein>
    <submittedName>
        <fullName evidence="1">Uncharacterized protein</fullName>
    </submittedName>
</protein>
<accession>G3HQ37</accession>
<organism evidence="1 2">
    <name type="scientific">Cricetulus griseus</name>
    <name type="common">Chinese hamster</name>
    <name type="synonym">Cricetulus barabensis griseus</name>
    <dbReference type="NCBI Taxonomy" id="10029"/>
    <lineage>
        <taxon>Eukaryota</taxon>
        <taxon>Metazoa</taxon>
        <taxon>Chordata</taxon>
        <taxon>Craniata</taxon>
        <taxon>Vertebrata</taxon>
        <taxon>Euteleostomi</taxon>
        <taxon>Mammalia</taxon>
        <taxon>Eutheria</taxon>
        <taxon>Euarchontoglires</taxon>
        <taxon>Glires</taxon>
        <taxon>Rodentia</taxon>
        <taxon>Myomorpha</taxon>
        <taxon>Muroidea</taxon>
        <taxon>Cricetidae</taxon>
        <taxon>Cricetinae</taxon>
        <taxon>Cricetulus</taxon>
    </lineage>
</organism>
<dbReference type="Proteomes" id="UP000001075">
    <property type="component" value="Unassembled WGS sequence"/>
</dbReference>
<gene>
    <name evidence="1" type="ORF">I79_012929</name>
</gene>
<sequence length="54" mass="6463">MRYENIPQTKNAIVSAQSLHNIEIQSFISILEKYKQRSLQITRDMITLFSFIRF</sequence>
<evidence type="ECO:0000313" key="2">
    <source>
        <dbReference type="Proteomes" id="UP000001075"/>
    </source>
</evidence>
<reference evidence="2" key="1">
    <citation type="journal article" date="2011" name="Nat. Biotechnol.">
        <title>The genomic sequence of the Chinese hamster ovary (CHO)-K1 cell line.</title>
        <authorList>
            <person name="Xu X."/>
            <person name="Nagarajan H."/>
            <person name="Lewis N.E."/>
            <person name="Pan S."/>
            <person name="Cai Z."/>
            <person name="Liu X."/>
            <person name="Chen W."/>
            <person name="Xie M."/>
            <person name="Wang W."/>
            <person name="Hammond S."/>
            <person name="Andersen M.R."/>
            <person name="Neff N."/>
            <person name="Passarelli B."/>
            <person name="Koh W."/>
            <person name="Fan H.C."/>
            <person name="Wang J."/>
            <person name="Gui Y."/>
            <person name="Lee K.H."/>
            <person name="Betenbaugh M.J."/>
            <person name="Quake S.R."/>
            <person name="Famili I."/>
            <person name="Palsson B.O."/>
            <person name="Wang J."/>
        </authorList>
    </citation>
    <scope>NUCLEOTIDE SEQUENCE [LARGE SCALE GENOMIC DNA]</scope>
    <source>
        <strain evidence="2">CHO K1 cell line</strain>
    </source>
</reference>
<proteinExistence type="predicted"/>
<dbReference type="InParanoid" id="G3HQ37"/>